<keyword evidence="3 10" id="KW-0812">Transmembrane</keyword>
<evidence type="ECO:0000256" key="5">
    <source>
        <dbReference type="ARBA" id="ARBA00023136"/>
    </source>
</evidence>
<dbReference type="EC" id="2.3.1.225" evidence="10"/>
<feature type="transmembrane region" description="Helical" evidence="10">
    <location>
        <begin position="79"/>
        <end position="103"/>
    </location>
</feature>
<evidence type="ECO:0000256" key="3">
    <source>
        <dbReference type="ARBA" id="ARBA00022692"/>
    </source>
</evidence>
<protein>
    <recommendedName>
        <fullName evidence="10">Palmitoyltransferase</fullName>
        <ecNumber evidence="10">2.3.1.225</ecNumber>
    </recommendedName>
</protein>
<evidence type="ECO:0000256" key="10">
    <source>
        <dbReference type="RuleBase" id="RU079119"/>
    </source>
</evidence>
<evidence type="ECO:0000313" key="12">
    <source>
        <dbReference type="EMBL" id="KAJ7780844.1"/>
    </source>
</evidence>
<dbReference type="AlphaFoldDB" id="A0AAD7K8X1"/>
<dbReference type="PANTHER" id="PTHR12246">
    <property type="entry name" value="PALMITOYLTRANSFERASE ZDHHC16"/>
    <property type="match status" value="1"/>
</dbReference>
<keyword evidence="2 10" id="KW-0808">Transferase</keyword>
<comment type="domain">
    <text evidence="10">The DHHC domain is required for palmitoyltransferase activity.</text>
</comment>
<evidence type="ECO:0000256" key="6">
    <source>
        <dbReference type="ARBA" id="ARBA00023139"/>
    </source>
</evidence>
<feature type="transmembrane region" description="Helical" evidence="10">
    <location>
        <begin position="45"/>
        <end position="67"/>
    </location>
</feature>
<evidence type="ECO:0000256" key="8">
    <source>
        <dbReference type="ARBA" id="ARBA00023315"/>
    </source>
</evidence>
<keyword evidence="8 10" id="KW-0012">Acyltransferase</keyword>
<feature type="domain" description="Palmitoyltransferase DHHC" evidence="11">
    <location>
        <begin position="138"/>
        <end position="256"/>
    </location>
</feature>
<keyword evidence="6" id="KW-0564">Palmitate</keyword>
<dbReference type="Proteomes" id="UP001215280">
    <property type="component" value="Unassembled WGS sequence"/>
</dbReference>
<feature type="transmembrane region" description="Helical" evidence="10">
    <location>
        <begin position="223"/>
        <end position="248"/>
    </location>
</feature>
<keyword evidence="7" id="KW-0449">Lipoprotein</keyword>
<comment type="caution">
    <text evidence="12">The sequence shown here is derived from an EMBL/GenBank/DDBJ whole genome shotgun (WGS) entry which is preliminary data.</text>
</comment>
<keyword evidence="5 10" id="KW-0472">Membrane</keyword>
<evidence type="ECO:0000256" key="7">
    <source>
        <dbReference type="ARBA" id="ARBA00023288"/>
    </source>
</evidence>
<dbReference type="GO" id="GO:0016020">
    <property type="term" value="C:membrane"/>
    <property type="evidence" value="ECO:0007669"/>
    <property type="project" value="UniProtKB-SubCell"/>
</dbReference>
<accession>A0AAD7K8X1</accession>
<organism evidence="12 13">
    <name type="scientific">Mycena maculata</name>
    <dbReference type="NCBI Taxonomy" id="230809"/>
    <lineage>
        <taxon>Eukaryota</taxon>
        <taxon>Fungi</taxon>
        <taxon>Dikarya</taxon>
        <taxon>Basidiomycota</taxon>
        <taxon>Agaricomycotina</taxon>
        <taxon>Agaricomycetes</taxon>
        <taxon>Agaricomycetidae</taxon>
        <taxon>Agaricales</taxon>
        <taxon>Marasmiineae</taxon>
        <taxon>Mycenaceae</taxon>
        <taxon>Mycena</taxon>
    </lineage>
</organism>
<keyword evidence="13" id="KW-1185">Reference proteome</keyword>
<evidence type="ECO:0000256" key="1">
    <source>
        <dbReference type="ARBA" id="ARBA00004141"/>
    </source>
</evidence>
<name>A0AAD7K8X1_9AGAR</name>
<evidence type="ECO:0000256" key="4">
    <source>
        <dbReference type="ARBA" id="ARBA00022989"/>
    </source>
</evidence>
<comment type="subcellular location">
    <subcellularLocation>
        <location evidence="1">Membrane</location>
        <topology evidence="1">Multi-pass membrane protein</topology>
    </subcellularLocation>
</comment>
<sequence>MAPRSPFNPLETIALRSPSHSSVDFSPKIGPSSDPEAPVKRWWHYLPLSVAVFLILLPQPSWLYILVDYHLQTLHKPVVFVAHLLVSYTLTFMIFSSLIVCVARDPGPVMLEEAQNDPDGVELTEALMSPHDDFSAPGRWCRKCWGPKPERTHHCSVCGRCVLKMDHHCPWMGNNCIGHRTYPAFLHFLLCITLLATYIAVVCGSALWHAFGDPLAMNELMPLHAIFLAFFGVVFALVMGSFYGYHIYLVLYVLTRRWCVLTHPALHSINQTTIENLSPFLILRHLPPLPRTGHALSDPPLEPELSRAQRFLVQDAHGYIRLYDLGWRRNFAQVFGWRHPYGWAVRLWCGGASPGDGRTFPRNPKSEALLQRLAVELVKVDDRDRHRN</sequence>
<dbReference type="Pfam" id="PF01529">
    <property type="entry name" value="DHHC"/>
    <property type="match status" value="1"/>
</dbReference>
<evidence type="ECO:0000256" key="9">
    <source>
        <dbReference type="ARBA" id="ARBA00048048"/>
    </source>
</evidence>
<evidence type="ECO:0000256" key="2">
    <source>
        <dbReference type="ARBA" id="ARBA00022679"/>
    </source>
</evidence>
<gene>
    <name evidence="12" type="ORF">DFH07DRAFT_440427</name>
</gene>
<dbReference type="InterPro" id="IPR001594">
    <property type="entry name" value="Palmitoyltrfase_DHHC"/>
</dbReference>
<comment type="similarity">
    <text evidence="10">Belongs to the DHHC palmitoyltransferase family.</text>
</comment>
<dbReference type="EMBL" id="JARJLG010000005">
    <property type="protein sequence ID" value="KAJ7780844.1"/>
    <property type="molecule type" value="Genomic_DNA"/>
</dbReference>
<dbReference type="PROSITE" id="PS50216">
    <property type="entry name" value="DHHC"/>
    <property type="match status" value="1"/>
</dbReference>
<reference evidence="12" key="1">
    <citation type="submission" date="2023-03" db="EMBL/GenBank/DDBJ databases">
        <title>Massive genome expansion in bonnet fungi (Mycena s.s.) driven by repeated elements and novel gene families across ecological guilds.</title>
        <authorList>
            <consortium name="Lawrence Berkeley National Laboratory"/>
            <person name="Harder C.B."/>
            <person name="Miyauchi S."/>
            <person name="Viragh M."/>
            <person name="Kuo A."/>
            <person name="Thoen E."/>
            <person name="Andreopoulos B."/>
            <person name="Lu D."/>
            <person name="Skrede I."/>
            <person name="Drula E."/>
            <person name="Henrissat B."/>
            <person name="Morin E."/>
            <person name="Kohler A."/>
            <person name="Barry K."/>
            <person name="LaButti K."/>
            <person name="Morin E."/>
            <person name="Salamov A."/>
            <person name="Lipzen A."/>
            <person name="Mereny Z."/>
            <person name="Hegedus B."/>
            <person name="Baldrian P."/>
            <person name="Stursova M."/>
            <person name="Weitz H."/>
            <person name="Taylor A."/>
            <person name="Grigoriev I.V."/>
            <person name="Nagy L.G."/>
            <person name="Martin F."/>
            <person name="Kauserud H."/>
        </authorList>
    </citation>
    <scope>NUCLEOTIDE SEQUENCE</scope>
    <source>
        <strain evidence="12">CBHHK188m</strain>
    </source>
</reference>
<dbReference type="GO" id="GO:0019706">
    <property type="term" value="F:protein-cysteine S-palmitoyltransferase activity"/>
    <property type="evidence" value="ECO:0007669"/>
    <property type="project" value="UniProtKB-EC"/>
</dbReference>
<evidence type="ECO:0000259" key="11">
    <source>
        <dbReference type="Pfam" id="PF01529"/>
    </source>
</evidence>
<keyword evidence="4 10" id="KW-1133">Transmembrane helix</keyword>
<dbReference type="InterPro" id="IPR039859">
    <property type="entry name" value="PFA4/ZDH16/20/ERF2-like"/>
</dbReference>
<feature type="transmembrane region" description="Helical" evidence="10">
    <location>
        <begin position="188"/>
        <end position="211"/>
    </location>
</feature>
<comment type="catalytic activity">
    <reaction evidence="9 10">
        <text>L-cysteinyl-[protein] + hexadecanoyl-CoA = S-hexadecanoyl-L-cysteinyl-[protein] + CoA</text>
        <dbReference type="Rhea" id="RHEA:36683"/>
        <dbReference type="Rhea" id="RHEA-COMP:10131"/>
        <dbReference type="Rhea" id="RHEA-COMP:11032"/>
        <dbReference type="ChEBI" id="CHEBI:29950"/>
        <dbReference type="ChEBI" id="CHEBI:57287"/>
        <dbReference type="ChEBI" id="CHEBI:57379"/>
        <dbReference type="ChEBI" id="CHEBI:74151"/>
        <dbReference type="EC" id="2.3.1.225"/>
    </reaction>
</comment>
<proteinExistence type="inferred from homology"/>
<evidence type="ECO:0000313" key="13">
    <source>
        <dbReference type="Proteomes" id="UP001215280"/>
    </source>
</evidence>